<protein>
    <recommendedName>
        <fullName evidence="2">ATPase AAA-type core domain-containing protein</fullName>
    </recommendedName>
</protein>
<keyword evidence="4" id="KW-1185">Reference proteome</keyword>
<dbReference type="Pfam" id="PF00004">
    <property type="entry name" value="AAA"/>
    <property type="match status" value="1"/>
</dbReference>
<evidence type="ECO:0000256" key="1">
    <source>
        <dbReference type="SAM" id="MobiDB-lite"/>
    </source>
</evidence>
<dbReference type="PANTHER" id="PTHR14690">
    <property type="entry name" value="IQ MOTIF CONTAINING WITH AAA DOMAIN 1"/>
    <property type="match status" value="1"/>
</dbReference>
<dbReference type="InterPro" id="IPR027417">
    <property type="entry name" value="P-loop_NTPase"/>
</dbReference>
<feature type="region of interest" description="Disordered" evidence="1">
    <location>
        <begin position="151"/>
        <end position="176"/>
    </location>
</feature>
<gene>
    <name evidence="3" type="ORF">ABMA27_001112</name>
</gene>
<dbReference type="EMBL" id="JBEUOH010000010">
    <property type="protein sequence ID" value="KAL0882689.1"/>
    <property type="molecule type" value="Genomic_DNA"/>
</dbReference>
<feature type="compositionally biased region" description="Low complexity" evidence="1">
    <location>
        <begin position="881"/>
        <end position="891"/>
    </location>
</feature>
<proteinExistence type="predicted"/>
<feature type="domain" description="ATPase AAA-type core" evidence="2">
    <location>
        <begin position="621"/>
        <end position="737"/>
    </location>
</feature>
<dbReference type="InterPro" id="IPR052267">
    <property type="entry name" value="N-DRC_Component"/>
</dbReference>
<dbReference type="SUPFAM" id="SSF52540">
    <property type="entry name" value="P-loop containing nucleoside triphosphate hydrolases"/>
    <property type="match status" value="1"/>
</dbReference>
<dbReference type="Gene3D" id="1.10.8.60">
    <property type="match status" value="1"/>
</dbReference>
<feature type="region of interest" description="Disordered" evidence="1">
    <location>
        <begin position="872"/>
        <end position="891"/>
    </location>
</feature>
<organism evidence="3 4">
    <name type="scientific">Loxostege sticticalis</name>
    <name type="common">Beet webworm moth</name>
    <dbReference type="NCBI Taxonomy" id="481309"/>
    <lineage>
        <taxon>Eukaryota</taxon>
        <taxon>Metazoa</taxon>
        <taxon>Ecdysozoa</taxon>
        <taxon>Arthropoda</taxon>
        <taxon>Hexapoda</taxon>
        <taxon>Insecta</taxon>
        <taxon>Pterygota</taxon>
        <taxon>Neoptera</taxon>
        <taxon>Endopterygota</taxon>
        <taxon>Lepidoptera</taxon>
        <taxon>Glossata</taxon>
        <taxon>Ditrysia</taxon>
        <taxon>Pyraloidea</taxon>
        <taxon>Crambidae</taxon>
        <taxon>Pyraustinae</taxon>
        <taxon>Loxostege</taxon>
    </lineage>
</organism>
<comment type="caution">
    <text evidence="3">The sequence shown here is derived from an EMBL/GenBank/DDBJ whole genome shotgun (WGS) entry which is preliminary data.</text>
</comment>
<accession>A0ABR3I1J3</accession>
<sequence>MSSDYFFIRWKEILKHLEQLVRLDLEFQETKAHDKKLRDAVIRLGGMLGEYISVYNATLDCLQNNLQVQKTHYFLDVVKAIINRILELKHELRKLECSNTQFLGHGLADHKLTTHDVELEDVPPHTERPDNVKRAIAEAFIKAEERRERERLAEEVDETEDKPENIWWDEDNPNENNEIPGLNQETEEMIQIRQMTTLIQAHERARQNIRQLNNSNLRRQMWEKELLGTMQPPAPLEIRIRAAKIIQKVCRAYFEIKRKRSLECEQDEVLGIRLCGQPNKAYLSKNAEVYTSRPFLCFQIKQLRCNQRKEFENEWNDSRKRLKEDFIKRRGDDFADDYRDLIRHWFRKWFDDIHYFNDIPNEEEGGSVLILKEETPEPTEWWQTYQAYLADKKANKNKSAQELKFAKMQAKQEEMMRKREEQIKLKLEAELMRKLMKNPNMHPGYKYPVSKKTEHILEVIENYRKDWDELDFSEVLEVKKKFVTDVDKNNIYAEAKMNILQTVDEDMRAELKVLRKALKTDYENNGEKFPEPMKVPKKRGKKKKKLKAKMSESIAEKLEDLAFHGILKEYPPTKLGDFIGDHNYAGDDQRYNLETALQFCGEARSIWWEKCREATHGHHKLLIVGPKLSGKTLLVHALATVTDATLFELDPVNIHNLSLSSAELNRLMTSVVICARAAQPSVIYIKHIQRLFYKKVPPEDAHVDLALIKRMVTRKLLKKINNTDKITVIGSCVDPWVAKSSQLLKEYPVVVLIPDTSYSAVFTLLKHWINDCTIYLRELDINSLSYVLRGYSYGQLKEGLREFLSSDRIVKIAAHGLFPMEIYNFFVDDETKIKVEYDKYLQWYYEQTQWGHKEKKHIEEQKEFRRVSELYAEKNKKKSKPPSTASSGTTT</sequence>
<feature type="compositionally biased region" description="Acidic residues" evidence="1">
    <location>
        <begin position="155"/>
        <end position="173"/>
    </location>
</feature>
<dbReference type="PANTHER" id="PTHR14690:SF9">
    <property type="entry name" value="GH08353P"/>
    <property type="match status" value="1"/>
</dbReference>
<name>A0ABR3I1J3_LOXSC</name>
<dbReference type="Proteomes" id="UP001549920">
    <property type="component" value="Unassembled WGS sequence"/>
</dbReference>
<evidence type="ECO:0000313" key="4">
    <source>
        <dbReference type="Proteomes" id="UP001549920"/>
    </source>
</evidence>
<dbReference type="InterPro" id="IPR003959">
    <property type="entry name" value="ATPase_AAA_core"/>
</dbReference>
<evidence type="ECO:0000259" key="2">
    <source>
        <dbReference type="Pfam" id="PF00004"/>
    </source>
</evidence>
<dbReference type="Gene3D" id="3.40.50.300">
    <property type="entry name" value="P-loop containing nucleotide triphosphate hydrolases"/>
    <property type="match status" value="1"/>
</dbReference>
<reference evidence="3 4" key="1">
    <citation type="submission" date="2024-06" db="EMBL/GenBank/DDBJ databases">
        <title>A chromosome-level genome assembly of beet webworm, Loxostege sticticalis.</title>
        <authorList>
            <person name="Zhang Y."/>
        </authorList>
    </citation>
    <scope>NUCLEOTIDE SEQUENCE [LARGE SCALE GENOMIC DNA]</scope>
    <source>
        <strain evidence="3">AQ026</strain>
        <tissue evidence="3">Whole body</tissue>
    </source>
</reference>
<evidence type="ECO:0000313" key="3">
    <source>
        <dbReference type="EMBL" id="KAL0882689.1"/>
    </source>
</evidence>